<dbReference type="InterPro" id="IPR008880">
    <property type="entry name" value="Trigger_fac_C"/>
</dbReference>
<evidence type="ECO:0000256" key="7">
    <source>
        <dbReference type="ARBA" id="ARBA00023186"/>
    </source>
</evidence>
<dbReference type="Pfam" id="PF05697">
    <property type="entry name" value="Trigger_N"/>
    <property type="match status" value="1"/>
</dbReference>
<evidence type="ECO:0000256" key="5">
    <source>
        <dbReference type="ARBA" id="ARBA00022618"/>
    </source>
</evidence>
<dbReference type="InterPro" id="IPR046357">
    <property type="entry name" value="PPIase_dom_sf"/>
</dbReference>
<feature type="compositionally biased region" description="Basic and acidic residues" evidence="16">
    <location>
        <begin position="430"/>
        <end position="443"/>
    </location>
</feature>
<evidence type="ECO:0000256" key="14">
    <source>
        <dbReference type="RuleBase" id="RU003914"/>
    </source>
</evidence>
<dbReference type="PIRSF" id="PIRSF003095">
    <property type="entry name" value="Trigger_factor"/>
    <property type="match status" value="1"/>
</dbReference>
<dbReference type="FunFam" id="3.10.50.40:FF:000001">
    <property type="entry name" value="Trigger factor"/>
    <property type="match status" value="1"/>
</dbReference>
<dbReference type="InterPro" id="IPR037041">
    <property type="entry name" value="Trigger_fac_C_sf"/>
</dbReference>
<comment type="similarity">
    <text evidence="2 12 14">Belongs to the FKBP-type PPIase family. Tig subfamily.</text>
</comment>
<feature type="coiled-coil region" evidence="15">
    <location>
        <begin position="361"/>
        <end position="391"/>
    </location>
</feature>
<dbReference type="PATRIC" id="fig|1122241.3.peg.2117"/>
<evidence type="ECO:0000256" key="12">
    <source>
        <dbReference type="HAMAP-Rule" id="MF_00303"/>
    </source>
</evidence>
<comment type="subcellular location">
    <subcellularLocation>
        <location evidence="12">Cytoplasm</location>
    </subcellularLocation>
    <text evidence="12">About half TF is bound to the ribosome near the polypeptide exit tunnel while the other half is free in the cytoplasm.</text>
</comment>
<dbReference type="GO" id="GO:0015031">
    <property type="term" value="P:protein transport"/>
    <property type="evidence" value="ECO:0007669"/>
    <property type="project" value="UniProtKB-UniRule"/>
</dbReference>
<dbReference type="SUPFAM" id="SSF102735">
    <property type="entry name" value="Trigger factor ribosome-binding domain"/>
    <property type="match status" value="1"/>
</dbReference>
<comment type="caution">
    <text evidence="18">The sequence shown here is derived from an EMBL/GenBank/DDBJ whole genome shotgun (WGS) entry which is preliminary data.</text>
</comment>
<dbReference type="GO" id="GO:0043022">
    <property type="term" value="F:ribosome binding"/>
    <property type="evidence" value="ECO:0007669"/>
    <property type="project" value="TreeGrafter"/>
</dbReference>
<dbReference type="Gene3D" id="3.10.50.40">
    <property type="match status" value="1"/>
</dbReference>
<dbReference type="SUPFAM" id="SSF109998">
    <property type="entry name" value="Triger factor/SurA peptide-binding domain-like"/>
    <property type="match status" value="1"/>
</dbReference>
<dbReference type="OrthoDB" id="9767721at2"/>
<sequence length="450" mass="51284">MKATVEKLDKHQVLLEIEVEAPRVQKALDQAYRRLVKQVNIPGFRKGKAPRFILERYIGKEPIYNEAAEIVIPPAYEEAVAEHKLEPIDRPEVEIVKVEEGEPLIFKARVEVKPEVHLGTYKGLEVERPEVRVTEEDIDAYLKNLQERNATLKIIEDEPAAVGDIVSIDFKGTVDGEPYPGLEGNNYPLELGSGTFVPGFEEQLVGARVNEERTVNVTFPADYHQEDLAGKEAIFQVTIRGIKRKELAPLDDEFAKDVSECETLAELRQDIRRRLEERRRQEIDAAVRRAVVEKAVAAATVDLPAVMVKRRIETRIRELERNLQLRKITLEEFLNATGKNMDELEQDFRPEAEKDVKTELVLEAIARAENIEATEEELRDEIEKMARITRQDPAELQQNLDYLSFLKYDIMIKKTIDFLVEHSVAVPPREGGDRETGESRETGETAATEG</sequence>
<dbReference type="SUPFAM" id="SSF54534">
    <property type="entry name" value="FKBP-like"/>
    <property type="match status" value="1"/>
</dbReference>
<evidence type="ECO:0000256" key="10">
    <source>
        <dbReference type="ARBA" id="ARBA00024849"/>
    </source>
</evidence>
<dbReference type="GO" id="GO:0051083">
    <property type="term" value="P:'de novo' cotranslational protein folding"/>
    <property type="evidence" value="ECO:0007669"/>
    <property type="project" value="TreeGrafter"/>
</dbReference>
<dbReference type="GO" id="GO:0003755">
    <property type="term" value="F:peptidyl-prolyl cis-trans isomerase activity"/>
    <property type="evidence" value="ECO:0007669"/>
    <property type="project" value="UniProtKB-UniRule"/>
</dbReference>
<keyword evidence="12" id="KW-0963">Cytoplasm</keyword>
<dbReference type="InterPro" id="IPR005215">
    <property type="entry name" value="Trig_fac"/>
</dbReference>
<dbReference type="PROSITE" id="PS50059">
    <property type="entry name" value="FKBP_PPIASE"/>
    <property type="match status" value="1"/>
</dbReference>
<keyword evidence="6 12" id="KW-0697">Rotamase</keyword>
<evidence type="ECO:0000256" key="4">
    <source>
        <dbReference type="ARBA" id="ARBA00016902"/>
    </source>
</evidence>
<reference evidence="18 19" key="1">
    <citation type="submission" date="2016-02" db="EMBL/GenBank/DDBJ databases">
        <title>Genome sequence of Moorella mulderi DSM 14980.</title>
        <authorList>
            <person name="Poehlein A."/>
            <person name="Daniel R."/>
        </authorList>
    </citation>
    <scope>NUCLEOTIDE SEQUENCE [LARGE SCALE GENOMIC DNA]</scope>
    <source>
        <strain evidence="18 19">DSM 14980</strain>
    </source>
</reference>
<keyword evidence="5 12" id="KW-0132">Cell division</keyword>
<keyword evidence="15" id="KW-0175">Coiled coil</keyword>
<keyword evidence="8 12" id="KW-0413">Isomerase</keyword>
<dbReference type="GO" id="GO:0051301">
    <property type="term" value="P:cell division"/>
    <property type="evidence" value="ECO:0007669"/>
    <property type="project" value="UniProtKB-KW"/>
</dbReference>
<dbReference type="Pfam" id="PF05698">
    <property type="entry name" value="Trigger_C"/>
    <property type="match status" value="1"/>
</dbReference>
<gene>
    <name evidence="12 18" type="primary">tig</name>
    <name evidence="18" type="ORF">MOMUL_19890</name>
</gene>
<dbReference type="Pfam" id="PF00254">
    <property type="entry name" value="FKBP_C"/>
    <property type="match status" value="1"/>
</dbReference>
<evidence type="ECO:0000256" key="11">
    <source>
        <dbReference type="ARBA" id="ARBA00029986"/>
    </source>
</evidence>
<dbReference type="EC" id="5.2.1.8" evidence="3 12"/>
<name>A0A151AW16_9FIRM</name>
<keyword evidence="19" id="KW-1185">Reference proteome</keyword>
<dbReference type="InterPro" id="IPR008881">
    <property type="entry name" value="Trigger_fac_ribosome-bd_bac"/>
</dbReference>
<evidence type="ECO:0000256" key="6">
    <source>
        <dbReference type="ARBA" id="ARBA00023110"/>
    </source>
</evidence>
<feature type="region of interest" description="Disordered" evidence="16">
    <location>
        <begin position="427"/>
        <end position="450"/>
    </location>
</feature>
<dbReference type="Gene3D" id="1.10.3120.10">
    <property type="entry name" value="Trigger factor, C-terminal domain"/>
    <property type="match status" value="1"/>
</dbReference>
<dbReference type="Gene3D" id="3.30.70.1050">
    <property type="entry name" value="Trigger factor ribosome-binding domain"/>
    <property type="match status" value="1"/>
</dbReference>
<dbReference type="Proteomes" id="UP000075670">
    <property type="component" value="Unassembled WGS sequence"/>
</dbReference>
<feature type="domain" description="PPIase FKBP-type" evidence="17">
    <location>
        <begin position="163"/>
        <end position="243"/>
    </location>
</feature>
<dbReference type="InterPro" id="IPR027304">
    <property type="entry name" value="Trigger_fact/SurA_dom_sf"/>
</dbReference>
<comment type="function">
    <text evidence="10 12">Involved in protein export. Acts as a chaperone by maintaining the newly synthesized protein in an open conformation. Functions as a peptidyl-prolyl cis-trans isomerase.</text>
</comment>
<protein>
    <recommendedName>
        <fullName evidence="4 12">Trigger factor</fullName>
        <shortName evidence="12">TF</shortName>
        <ecNumber evidence="3 12">5.2.1.8</ecNumber>
    </recommendedName>
    <alternativeName>
        <fullName evidence="11 12">PPIase</fullName>
    </alternativeName>
</protein>
<dbReference type="InterPro" id="IPR036611">
    <property type="entry name" value="Trigger_fac_ribosome-bd_sf"/>
</dbReference>
<comment type="catalytic activity">
    <reaction evidence="1 12 13">
        <text>[protein]-peptidylproline (omega=180) = [protein]-peptidylproline (omega=0)</text>
        <dbReference type="Rhea" id="RHEA:16237"/>
        <dbReference type="Rhea" id="RHEA-COMP:10747"/>
        <dbReference type="Rhea" id="RHEA-COMP:10748"/>
        <dbReference type="ChEBI" id="CHEBI:83833"/>
        <dbReference type="ChEBI" id="CHEBI:83834"/>
        <dbReference type="EC" id="5.2.1.8"/>
    </reaction>
</comment>
<comment type="domain">
    <text evidence="12">Consists of 3 domains; the N-terminus binds the ribosome, the middle domain has PPIase activity, while the C-terminus has intrinsic chaperone activity on its own.</text>
</comment>
<dbReference type="GO" id="GO:0044183">
    <property type="term" value="F:protein folding chaperone"/>
    <property type="evidence" value="ECO:0007669"/>
    <property type="project" value="TreeGrafter"/>
</dbReference>
<organism evidence="18 19">
    <name type="scientific">Moorella mulderi DSM 14980</name>
    <dbReference type="NCBI Taxonomy" id="1122241"/>
    <lineage>
        <taxon>Bacteria</taxon>
        <taxon>Bacillati</taxon>
        <taxon>Bacillota</taxon>
        <taxon>Clostridia</taxon>
        <taxon>Neomoorellales</taxon>
        <taxon>Neomoorellaceae</taxon>
        <taxon>Neomoorella</taxon>
    </lineage>
</organism>
<dbReference type="PANTHER" id="PTHR30560">
    <property type="entry name" value="TRIGGER FACTOR CHAPERONE AND PEPTIDYL-PROLYL CIS/TRANS ISOMERASE"/>
    <property type="match status" value="1"/>
</dbReference>
<dbReference type="AlphaFoldDB" id="A0A151AW16"/>
<dbReference type="RefSeq" id="WP_062284517.1">
    <property type="nucleotide sequence ID" value="NZ_LTBC01000007.1"/>
</dbReference>
<evidence type="ECO:0000256" key="8">
    <source>
        <dbReference type="ARBA" id="ARBA00023235"/>
    </source>
</evidence>
<evidence type="ECO:0000313" key="18">
    <source>
        <dbReference type="EMBL" id="KYH31846.1"/>
    </source>
</evidence>
<feature type="coiled-coil region" evidence="15">
    <location>
        <begin position="309"/>
        <end position="336"/>
    </location>
</feature>
<evidence type="ECO:0000256" key="15">
    <source>
        <dbReference type="SAM" id="Coils"/>
    </source>
</evidence>
<evidence type="ECO:0000259" key="17">
    <source>
        <dbReference type="PROSITE" id="PS50059"/>
    </source>
</evidence>
<dbReference type="GO" id="GO:0005737">
    <property type="term" value="C:cytoplasm"/>
    <property type="evidence" value="ECO:0007669"/>
    <property type="project" value="UniProtKB-SubCell"/>
</dbReference>
<dbReference type="EMBL" id="LTBC01000007">
    <property type="protein sequence ID" value="KYH31846.1"/>
    <property type="molecule type" value="Genomic_DNA"/>
</dbReference>
<proteinExistence type="inferred from homology"/>
<accession>A0A151AW16</accession>
<evidence type="ECO:0000313" key="19">
    <source>
        <dbReference type="Proteomes" id="UP000075670"/>
    </source>
</evidence>
<keyword evidence="7 12" id="KW-0143">Chaperone</keyword>
<evidence type="ECO:0000256" key="13">
    <source>
        <dbReference type="PROSITE-ProRule" id="PRU00277"/>
    </source>
</evidence>
<evidence type="ECO:0000256" key="9">
    <source>
        <dbReference type="ARBA" id="ARBA00023306"/>
    </source>
</evidence>
<evidence type="ECO:0000256" key="16">
    <source>
        <dbReference type="SAM" id="MobiDB-lite"/>
    </source>
</evidence>
<dbReference type="GO" id="GO:0043335">
    <property type="term" value="P:protein unfolding"/>
    <property type="evidence" value="ECO:0007669"/>
    <property type="project" value="TreeGrafter"/>
</dbReference>
<dbReference type="InterPro" id="IPR001179">
    <property type="entry name" value="PPIase_FKBP_dom"/>
</dbReference>
<dbReference type="PANTHER" id="PTHR30560:SF3">
    <property type="entry name" value="TRIGGER FACTOR-LIKE PROTEIN TIG, CHLOROPLASTIC"/>
    <property type="match status" value="1"/>
</dbReference>
<keyword evidence="9 12" id="KW-0131">Cell cycle</keyword>
<evidence type="ECO:0000256" key="1">
    <source>
        <dbReference type="ARBA" id="ARBA00000971"/>
    </source>
</evidence>
<dbReference type="HAMAP" id="MF_00303">
    <property type="entry name" value="Trigger_factor_Tig"/>
    <property type="match status" value="1"/>
</dbReference>
<dbReference type="NCBIfam" id="TIGR00115">
    <property type="entry name" value="tig"/>
    <property type="match status" value="1"/>
</dbReference>
<evidence type="ECO:0000256" key="3">
    <source>
        <dbReference type="ARBA" id="ARBA00013194"/>
    </source>
</evidence>
<evidence type="ECO:0000256" key="2">
    <source>
        <dbReference type="ARBA" id="ARBA00005464"/>
    </source>
</evidence>